<evidence type="ECO:0000256" key="3">
    <source>
        <dbReference type="PROSITE-ProRule" id="PRU00284"/>
    </source>
</evidence>
<proteinExistence type="inferred from homology"/>
<dbReference type="SMART" id="SM00283">
    <property type="entry name" value="MA"/>
    <property type="match status" value="1"/>
</dbReference>
<sequence length="560" mass="60462">MFRNKSFSLWLKQCTLFSCAVAVGTGLAFGIWHLTADALALPWLLLISALLTASLLQLLHRGNGKNTDFVNKIGGEIDHIMIGAAETSYFVDSIKNKIAQDVQAANGIVAGSEQNASTTEQIAANAERASSIAAEVRAESVAGRSEVNLGLEQIGKARDDAQTASEMMRVLQEKSRRIHGITEVISEIAARTNLLALNAAIEAARAGEHGRGFAVVAGEVRQLAQRTKEATDDIGAMVTAINVEAERAAGGMHALSGKVMEASQNVERVHEFLSNIERAAGTSEEEIQQIAHASREHVETTHKIAAAILKIRDGMLATDTELPRVAASAMALSERAEIVYDAIAESGAATQHDEIRMVASTAALRIGKVFEEAIANGRISHDALFDRNYRPVPNTSPAKHTTQFDAFTDRVLPEIQEAILDAMPQLAYAGAVDDNGYFPTHNKKFSKPLTGDYDVDLVNNRTKRIFTDRTGKRCGSNTKAFLLQTYKRDTGEVMHDLSVPIYVSGKHWGGFRIGYRSSSAEQLAPAPTATPLPKVKPPLRVADRAAAKRTQIAHTPGRAS</sequence>
<comment type="similarity">
    <text evidence="2">Belongs to the methyl-accepting chemotaxis (MCP) protein family.</text>
</comment>
<dbReference type="RefSeq" id="WP_382270900.1">
    <property type="nucleotide sequence ID" value="NZ_JBHTBU010000001.1"/>
</dbReference>
<dbReference type="InterPro" id="IPR004089">
    <property type="entry name" value="MCPsignal_dom"/>
</dbReference>
<gene>
    <name evidence="5" type="ORF">ACFQPC_06365</name>
</gene>
<evidence type="ECO:0000313" key="6">
    <source>
        <dbReference type="Proteomes" id="UP001596542"/>
    </source>
</evidence>
<evidence type="ECO:0000256" key="1">
    <source>
        <dbReference type="ARBA" id="ARBA00023224"/>
    </source>
</evidence>
<accession>A0ABW2I9H3</accession>
<evidence type="ECO:0000259" key="4">
    <source>
        <dbReference type="PROSITE" id="PS50111"/>
    </source>
</evidence>
<dbReference type="Proteomes" id="UP001596542">
    <property type="component" value="Unassembled WGS sequence"/>
</dbReference>
<dbReference type="PANTHER" id="PTHR32089">
    <property type="entry name" value="METHYL-ACCEPTING CHEMOTAXIS PROTEIN MCPB"/>
    <property type="match status" value="1"/>
</dbReference>
<dbReference type="EMBL" id="JBHTBU010000001">
    <property type="protein sequence ID" value="MFC7287659.1"/>
    <property type="molecule type" value="Genomic_DNA"/>
</dbReference>
<organism evidence="5 6">
    <name type="scientific">Herminiimonas glaciei</name>
    <dbReference type="NCBI Taxonomy" id="523788"/>
    <lineage>
        <taxon>Bacteria</taxon>
        <taxon>Pseudomonadati</taxon>
        <taxon>Pseudomonadota</taxon>
        <taxon>Betaproteobacteria</taxon>
        <taxon>Burkholderiales</taxon>
        <taxon>Oxalobacteraceae</taxon>
        <taxon>Herminiimonas</taxon>
    </lineage>
</organism>
<keyword evidence="1 3" id="KW-0807">Transducer</keyword>
<evidence type="ECO:0000256" key="2">
    <source>
        <dbReference type="ARBA" id="ARBA00029447"/>
    </source>
</evidence>
<protein>
    <submittedName>
        <fullName evidence="5">Methyl-accepting chemotaxis protein</fullName>
    </submittedName>
</protein>
<dbReference type="PROSITE" id="PS50111">
    <property type="entry name" value="CHEMOTAXIS_TRANSDUC_2"/>
    <property type="match status" value="1"/>
</dbReference>
<feature type="domain" description="Methyl-accepting transducer" evidence="4">
    <location>
        <begin position="76"/>
        <end position="312"/>
    </location>
</feature>
<reference evidence="6" key="1">
    <citation type="journal article" date="2019" name="Int. J. Syst. Evol. Microbiol.">
        <title>The Global Catalogue of Microorganisms (GCM) 10K type strain sequencing project: providing services to taxonomists for standard genome sequencing and annotation.</title>
        <authorList>
            <consortium name="The Broad Institute Genomics Platform"/>
            <consortium name="The Broad Institute Genome Sequencing Center for Infectious Disease"/>
            <person name="Wu L."/>
            <person name="Ma J."/>
        </authorList>
    </citation>
    <scope>NUCLEOTIDE SEQUENCE [LARGE SCALE GENOMIC DNA]</scope>
    <source>
        <strain evidence="6">KACC 12508</strain>
    </source>
</reference>
<dbReference type="Gene3D" id="1.10.287.950">
    <property type="entry name" value="Methyl-accepting chemotaxis protein"/>
    <property type="match status" value="1"/>
</dbReference>
<dbReference type="PRINTS" id="PR00260">
    <property type="entry name" value="CHEMTRNSDUCR"/>
</dbReference>
<keyword evidence="6" id="KW-1185">Reference proteome</keyword>
<dbReference type="PANTHER" id="PTHR32089:SF112">
    <property type="entry name" value="LYSOZYME-LIKE PROTEIN-RELATED"/>
    <property type="match status" value="1"/>
</dbReference>
<dbReference type="CDD" id="cd11386">
    <property type="entry name" value="MCP_signal"/>
    <property type="match status" value="1"/>
</dbReference>
<dbReference type="Pfam" id="PF00015">
    <property type="entry name" value="MCPsignal"/>
    <property type="match status" value="1"/>
</dbReference>
<evidence type="ECO:0000313" key="5">
    <source>
        <dbReference type="EMBL" id="MFC7287659.1"/>
    </source>
</evidence>
<dbReference type="InterPro" id="IPR004090">
    <property type="entry name" value="Chemotax_Me-accpt_rcpt"/>
</dbReference>
<name>A0ABW2I9H3_9BURK</name>
<comment type="caution">
    <text evidence="5">The sequence shown here is derived from an EMBL/GenBank/DDBJ whole genome shotgun (WGS) entry which is preliminary data.</text>
</comment>
<dbReference type="SUPFAM" id="SSF58104">
    <property type="entry name" value="Methyl-accepting chemotaxis protein (MCP) signaling domain"/>
    <property type="match status" value="1"/>
</dbReference>